<dbReference type="SMART" id="SM00587">
    <property type="entry name" value="CHK"/>
    <property type="match status" value="1"/>
</dbReference>
<sequence length="402" mass="46355">MMKRIGDKEVQQVLQRDQGSHARLITWSHEPLASKLDGATSNIFNLKVKFEAAGKEGEVCYAAKISNTREIQPCDFQSLIFVQESRFYQEVIPALSSVLEEVKEKPLSFPKCYYISLQEGKEVLILENLKAKGYLMKDKALGLDLAHTCLVMKVLGKLHAASFLLQTKLTEDITEKFDFYKKEWTHAFNWGSDWGGFMDKFLKTGLTMFKEMGDCEKVTAWLRRVKPEVWPRYKQMLERKAPFDVITHGDPWINNMFFRYDEAGQPEEVVLFDMQGTRVCSLALDLNHFINLNVTGKVRRANFDTIIATYYDSFSSVVNAKKIAMPFTLEELKQEYIDKGFYGVLYAIMYLPCMVSNDEDSFVFGDEEKWQAAVKRMVKENPLLHPTILSVVDEWIERGVIS</sequence>
<dbReference type="Pfam" id="PF02958">
    <property type="entry name" value="EcKL"/>
    <property type="match status" value="1"/>
</dbReference>
<name>A0AAW0V210_SCYPA</name>
<feature type="domain" description="CHK kinase-like" evidence="1">
    <location>
        <begin position="124"/>
        <end position="320"/>
    </location>
</feature>
<dbReference type="Gene3D" id="3.90.1200.10">
    <property type="match status" value="1"/>
</dbReference>
<organism evidence="2 3">
    <name type="scientific">Scylla paramamosain</name>
    <name type="common">Mud crab</name>
    <dbReference type="NCBI Taxonomy" id="85552"/>
    <lineage>
        <taxon>Eukaryota</taxon>
        <taxon>Metazoa</taxon>
        <taxon>Ecdysozoa</taxon>
        <taxon>Arthropoda</taxon>
        <taxon>Crustacea</taxon>
        <taxon>Multicrustacea</taxon>
        <taxon>Malacostraca</taxon>
        <taxon>Eumalacostraca</taxon>
        <taxon>Eucarida</taxon>
        <taxon>Decapoda</taxon>
        <taxon>Pleocyemata</taxon>
        <taxon>Brachyura</taxon>
        <taxon>Eubrachyura</taxon>
        <taxon>Portunoidea</taxon>
        <taxon>Portunidae</taxon>
        <taxon>Portuninae</taxon>
        <taxon>Scylla</taxon>
    </lineage>
</organism>
<protein>
    <recommendedName>
        <fullName evidence="1">CHK kinase-like domain-containing protein</fullName>
    </recommendedName>
</protein>
<accession>A0AAW0V210</accession>
<dbReference type="Proteomes" id="UP001487740">
    <property type="component" value="Unassembled WGS sequence"/>
</dbReference>
<evidence type="ECO:0000259" key="1">
    <source>
        <dbReference type="SMART" id="SM00587"/>
    </source>
</evidence>
<dbReference type="PANTHER" id="PTHR11012:SF30">
    <property type="entry name" value="PROTEIN KINASE-LIKE DOMAIN-CONTAINING"/>
    <property type="match status" value="1"/>
</dbReference>
<reference evidence="2 3" key="1">
    <citation type="submission" date="2023-03" db="EMBL/GenBank/DDBJ databases">
        <title>High-quality genome of Scylla paramamosain provides insights in environmental adaptation.</title>
        <authorList>
            <person name="Zhang L."/>
        </authorList>
    </citation>
    <scope>NUCLEOTIDE SEQUENCE [LARGE SCALE GENOMIC DNA]</scope>
    <source>
        <strain evidence="2">LZ_2023a</strain>
        <tissue evidence="2">Muscle</tissue>
    </source>
</reference>
<gene>
    <name evidence="2" type="ORF">O3P69_007712</name>
</gene>
<dbReference type="InterPro" id="IPR011009">
    <property type="entry name" value="Kinase-like_dom_sf"/>
</dbReference>
<dbReference type="InterPro" id="IPR015897">
    <property type="entry name" value="CHK_kinase-like"/>
</dbReference>
<evidence type="ECO:0000313" key="3">
    <source>
        <dbReference type="Proteomes" id="UP001487740"/>
    </source>
</evidence>
<evidence type="ECO:0000313" key="2">
    <source>
        <dbReference type="EMBL" id="KAK8404642.1"/>
    </source>
</evidence>
<dbReference type="SUPFAM" id="SSF56112">
    <property type="entry name" value="Protein kinase-like (PK-like)"/>
    <property type="match status" value="1"/>
</dbReference>
<dbReference type="InterPro" id="IPR004119">
    <property type="entry name" value="EcKL"/>
</dbReference>
<keyword evidence="3" id="KW-1185">Reference proteome</keyword>
<dbReference type="EMBL" id="JARAKH010000004">
    <property type="protein sequence ID" value="KAK8404642.1"/>
    <property type="molecule type" value="Genomic_DNA"/>
</dbReference>
<comment type="caution">
    <text evidence="2">The sequence shown here is derived from an EMBL/GenBank/DDBJ whole genome shotgun (WGS) entry which is preliminary data.</text>
</comment>
<dbReference type="AlphaFoldDB" id="A0AAW0V210"/>
<dbReference type="PANTHER" id="PTHR11012">
    <property type="entry name" value="PROTEIN KINASE-LIKE DOMAIN-CONTAINING"/>
    <property type="match status" value="1"/>
</dbReference>
<proteinExistence type="predicted"/>